<evidence type="ECO:0000259" key="9">
    <source>
        <dbReference type="Pfam" id="PF17921"/>
    </source>
</evidence>
<feature type="domain" description="Reverse transcriptase RNase H-like" evidence="8">
    <location>
        <begin position="58"/>
        <end position="159"/>
    </location>
</feature>
<evidence type="ECO:0000313" key="11">
    <source>
        <dbReference type="Proteomes" id="UP000230423"/>
    </source>
</evidence>
<dbReference type="Pfam" id="PF17921">
    <property type="entry name" value="Integrase_H2C2"/>
    <property type="match status" value="1"/>
</dbReference>
<evidence type="ECO:0000259" key="8">
    <source>
        <dbReference type="Pfam" id="PF17917"/>
    </source>
</evidence>
<evidence type="ECO:0000313" key="10">
    <source>
        <dbReference type="EMBL" id="PIO71460.1"/>
    </source>
</evidence>
<dbReference type="Gene3D" id="3.10.20.370">
    <property type="match status" value="1"/>
</dbReference>
<dbReference type="EC" id="2.7.7.49" evidence="1"/>
<keyword evidence="11" id="KW-1185">Reference proteome</keyword>
<evidence type="ECO:0000256" key="5">
    <source>
        <dbReference type="ARBA" id="ARBA00022759"/>
    </source>
</evidence>
<dbReference type="InterPro" id="IPR041588">
    <property type="entry name" value="Integrase_H2C2"/>
</dbReference>
<organism evidence="10 11">
    <name type="scientific">Teladorsagia circumcincta</name>
    <name type="common">Brown stomach worm</name>
    <name type="synonym">Ostertagia circumcincta</name>
    <dbReference type="NCBI Taxonomy" id="45464"/>
    <lineage>
        <taxon>Eukaryota</taxon>
        <taxon>Metazoa</taxon>
        <taxon>Ecdysozoa</taxon>
        <taxon>Nematoda</taxon>
        <taxon>Chromadorea</taxon>
        <taxon>Rhabditida</taxon>
        <taxon>Rhabditina</taxon>
        <taxon>Rhabditomorpha</taxon>
        <taxon>Strongyloidea</taxon>
        <taxon>Trichostrongylidae</taxon>
        <taxon>Teladorsagia</taxon>
    </lineage>
</organism>
<dbReference type="CDD" id="cd09274">
    <property type="entry name" value="RNase_HI_RT_Ty3"/>
    <property type="match status" value="1"/>
</dbReference>
<accession>A0A2G9UPT2</accession>
<keyword evidence="6" id="KW-0378">Hydrolase</keyword>
<evidence type="ECO:0000256" key="6">
    <source>
        <dbReference type="ARBA" id="ARBA00022801"/>
    </source>
</evidence>
<sequence length="580" mass="65415">MPIFEPLAPRKFLSLTSQKAVWSWQKEHEEAFERVKAMIVSAPVLKQPDVASARSGSRAFLICTDASTQGLGAVLSQEGEDKQIHPIFFASKSLSKAERRYHMTDLEALAVVFAVRRFHMFIYGLPAVVMTDHQPLTALFKRSNVSARVLRWSLELQRYKLDTQYVKGKANVVADALSRGVPASSPEESLEGVNEAVVNAVSAKKDSKWLEELRKDSQLGELVRLVEEKMLDEIIRLAGERRALRVADFSIDEGDLKMFLEDGRAVFVVPKALRYEIFHEAHSGDFAGHFSAHKVLNRLRKEVYWPGMAQDVFKWCQKCFFHNSREAMIPPLKPIVTTKPYEIVGVDVLELGPTSNGNKYAVTVIDHFSKYAAAYPTGENNRKHPARVMQCDEEIGGNLGPMSDITAFFEDLRITDDSCFANDIDGEATTIGNTNEFLSDVIQIIRKQRDGGLGLKSAEEELEHTVVYNWCYVASRPKLRIPYQLCESLRRSNKRSLSSDFYSVLAENMLENEVTHDPEATIRVRGTSYTTATKAARAISTLVHGRWARTRLHEWKQREVASRVIAGNITGNSDSHHRKL</sequence>
<dbReference type="EMBL" id="KZ345942">
    <property type="protein sequence ID" value="PIO71460.1"/>
    <property type="molecule type" value="Genomic_DNA"/>
</dbReference>
<evidence type="ECO:0000256" key="1">
    <source>
        <dbReference type="ARBA" id="ARBA00012493"/>
    </source>
</evidence>
<dbReference type="Pfam" id="PF17917">
    <property type="entry name" value="RT_RNaseH"/>
    <property type="match status" value="1"/>
</dbReference>
<dbReference type="GO" id="GO:0003676">
    <property type="term" value="F:nucleic acid binding"/>
    <property type="evidence" value="ECO:0007669"/>
    <property type="project" value="InterPro"/>
</dbReference>
<dbReference type="InterPro" id="IPR012337">
    <property type="entry name" value="RNaseH-like_sf"/>
</dbReference>
<dbReference type="Gene3D" id="3.30.420.10">
    <property type="entry name" value="Ribonuclease H-like superfamily/Ribonuclease H"/>
    <property type="match status" value="1"/>
</dbReference>
<dbReference type="Proteomes" id="UP000230423">
    <property type="component" value="Unassembled WGS sequence"/>
</dbReference>
<feature type="domain" description="Integrase zinc-binding" evidence="9">
    <location>
        <begin position="269"/>
        <end position="319"/>
    </location>
</feature>
<evidence type="ECO:0000256" key="3">
    <source>
        <dbReference type="ARBA" id="ARBA00022695"/>
    </source>
</evidence>
<dbReference type="SUPFAM" id="SSF56672">
    <property type="entry name" value="DNA/RNA polymerases"/>
    <property type="match status" value="1"/>
</dbReference>
<dbReference type="Gene3D" id="3.30.70.270">
    <property type="match status" value="1"/>
</dbReference>
<dbReference type="InterPro" id="IPR043128">
    <property type="entry name" value="Rev_trsase/Diguanyl_cyclase"/>
</dbReference>
<keyword evidence="7" id="KW-0695">RNA-directed DNA polymerase</keyword>
<dbReference type="SUPFAM" id="SSF53098">
    <property type="entry name" value="Ribonuclease H-like"/>
    <property type="match status" value="1"/>
</dbReference>
<dbReference type="InterPro" id="IPR036397">
    <property type="entry name" value="RNaseH_sf"/>
</dbReference>
<dbReference type="FunFam" id="1.10.340.70:FF:000001">
    <property type="entry name" value="Retrovirus-related Pol polyprotein from transposon gypsy-like Protein"/>
    <property type="match status" value="1"/>
</dbReference>
<dbReference type="GO" id="GO:0004519">
    <property type="term" value="F:endonuclease activity"/>
    <property type="evidence" value="ECO:0007669"/>
    <property type="project" value="UniProtKB-KW"/>
</dbReference>
<dbReference type="PANTHER" id="PTHR37984">
    <property type="entry name" value="PROTEIN CBG26694"/>
    <property type="match status" value="1"/>
</dbReference>
<gene>
    <name evidence="10" type="ORF">TELCIR_06644</name>
</gene>
<dbReference type="FunFam" id="3.10.20.370:FF:000001">
    <property type="entry name" value="Retrovirus-related Pol polyprotein from transposon 17.6-like protein"/>
    <property type="match status" value="1"/>
</dbReference>
<dbReference type="GO" id="GO:0042575">
    <property type="term" value="C:DNA polymerase complex"/>
    <property type="evidence" value="ECO:0007669"/>
    <property type="project" value="UniProtKB-ARBA"/>
</dbReference>
<keyword evidence="3" id="KW-0548">Nucleotidyltransferase</keyword>
<evidence type="ECO:0000256" key="4">
    <source>
        <dbReference type="ARBA" id="ARBA00022722"/>
    </source>
</evidence>
<dbReference type="PANTHER" id="PTHR37984:SF5">
    <property type="entry name" value="PROTEIN NYNRIN-LIKE"/>
    <property type="match status" value="1"/>
</dbReference>
<dbReference type="InterPro" id="IPR043502">
    <property type="entry name" value="DNA/RNA_pol_sf"/>
</dbReference>
<dbReference type="GO" id="GO:0016787">
    <property type="term" value="F:hydrolase activity"/>
    <property type="evidence" value="ECO:0007669"/>
    <property type="project" value="UniProtKB-KW"/>
</dbReference>
<dbReference type="GO" id="GO:0003964">
    <property type="term" value="F:RNA-directed DNA polymerase activity"/>
    <property type="evidence" value="ECO:0007669"/>
    <property type="project" value="UniProtKB-KW"/>
</dbReference>
<keyword evidence="4" id="KW-0540">Nuclease</keyword>
<reference evidence="10 11" key="1">
    <citation type="submission" date="2015-09" db="EMBL/GenBank/DDBJ databases">
        <title>Draft genome of the parasitic nematode Teladorsagia circumcincta isolate WARC Sus (inbred).</title>
        <authorList>
            <person name="Mitreva M."/>
        </authorList>
    </citation>
    <scope>NUCLEOTIDE SEQUENCE [LARGE SCALE GENOMIC DNA]</scope>
    <source>
        <strain evidence="10 11">S</strain>
    </source>
</reference>
<protein>
    <recommendedName>
        <fullName evidence="1">RNA-directed DNA polymerase</fullName>
        <ecNumber evidence="1">2.7.7.49</ecNumber>
    </recommendedName>
</protein>
<dbReference type="InterPro" id="IPR041373">
    <property type="entry name" value="RT_RNaseH"/>
</dbReference>
<evidence type="ECO:0000256" key="7">
    <source>
        <dbReference type="ARBA" id="ARBA00022918"/>
    </source>
</evidence>
<evidence type="ECO:0000256" key="2">
    <source>
        <dbReference type="ARBA" id="ARBA00022679"/>
    </source>
</evidence>
<proteinExistence type="predicted"/>
<name>A0A2G9UPT2_TELCI</name>
<keyword evidence="2" id="KW-0808">Transferase</keyword>
<dbReference type="Gene3D" id="1.10.340.70">
    <property type="match status" value="1"/>
</dbReference>
<dbReference type="OrthoDB" id="5849037at2759"/>
<dbReference type="InterPro" id="IPR050951">
    <property type="entry name" value="Retrovirus_Pol_polyprotein"/>
</dbReference>
<keyword evidence="5" id="KW-0255">Endonuclease</keyword>
<dbReference type="AlphaFoldDB" id="A0A2G9UPT2"/>